<dbReference type="PANTHER" id="PTHR34203:SF15">
    <property type="entry name" value="SLL1173 PROTEIN"/>
    <property type="match status" value="1"/>
</dbReference>
<dbReference type="InterPro" id="IPR029063">
    <property type="entry name" value="SAM-dependent_MTases_sf"/>
</dbReference>
<name>A0A1D8TZN4_9CYAN</name>
<dbReference type="InterPro" id="IPR006342">
    <property type="entry name" value="FkbM_mtfrase"/>
</dbReference>
<dbReference type="Proteomes" id="UP000177870">
    <property type="component" value="Chromosome"/>
</dbReference>
<evidence type="ECO:0000313" key="3">
    <source>
        <dbReference type="Proteomes" id="UP000177870"/>
    </source>
</evidence>
<dbReference type="EMBL" id="CP017599">
    <property type="protein sequence ID" value="AOX03111.1"/>
    <property type="molecule type" value="Genomic_DNA"/>
</dbReference>
<reference evidence="3" key="1">
    <citation type="submission" date="2016-10" db="EMBL/GenBank/DDBJ databases">
        <title>Comparative genomics uncovers the prolific and rare metabolic potential of the cyanobacterial genus Moorea.</title>
        <authorList>
            <person name="Leao T."/>
            <person name="Castelao G."/>
            <person name="Korobeynikov A."/>
            <person name="Monroe E.A."/>
            <person name="Podell S."/>
            <person name="Glukhov E."/>
            <person name="Allen E."/>
            <person name="Gerwick W.H."/>
            <person name="Gerwick L."/>
        </authorList>
    </citation>
    <scope>NUCLEOTIDE SEQUENCE [LARGE SCALE GENOMIC DNA]</scope>
    <source>
        <strain evidence="3">PAL-8-15-08-1</strain>
    </source>
</reference>
<evidence type="ECO:0000259" key="1">
    <source>
        <dbReference type="Pfam" id="PF05050"/>
    </source>
</evidence>
<protein>
    <recommendedName>
        <fullName evidence="1">Methyltransferase FkbM domain-containing protein</fullName>
    </recommendedName>
</protein>
<dbReference type="STRING" id="1458985.BJP34_29990"/>
<sequence length="313" mass="35594">MVFNANQLSEITIKLTATLTAEPLNQSLNLWMEDINIPSKINLSKSYQHVEKIFDKSSLLSTQKNGSPVICSSFEDWIKSPANQPLSPNHSNLGLATNFDILKAEALLVNHNDYHLPNKLVIVHENEQETNELYQEIFEEKTYIKHGITIHDGDCIFDIGANIGMFTLFAQQICKNARLFSFETLPDVFELLQINASLYGSNAKVFNFGLSKHSKSISSMIHQHNIEKIDLLKINADQPQLDILAGIKEKDWEKIQQIVMEVDQITAGIKLKQITNLLQRKGYQLVIDQEVLLADTGVYRIYASRNYQLNQFS</sequence>
<organism evidence="2 3">
    <name type="scientific">Moorena producens PAL-8-15-08-1</name>
    <dbReference type="NCBI Taxonomy" id="1458985"/>
    <lineage>
        <taxon>Bacteria</taxon>
        <taxon>Bacillati</taxon>
        <taxon>Cyanobacteriota</taxon>
        <taxon>Cyanophyceae</taxon>
        <taxon>Coleofasciculales</taxon>
        <taxon>Coleofasciculaceae</taxon>
        <taxon>Moorena</taxon>
    </lineage>
</organism>
<dbReference type="PANTHER" id="PTHR34203">
    <property type="entry name" value="METHYLTRANSFERASE, FKBM FAMILY PROTEIN"/>
    <property type="match status" value="1"/>
</dbReference>
<evidence type="ECO:0000313" key="2">
    <source>
        <dbReference type="EMBL" id="AOX03111.1"/>
    </source>
</evidence>
<feature type="domain" description="Methyltransferase FkbM" evidence="1">
    <location>
        <begin position="216"/>
        <end position="285"/>
    </location>
</feature>
<dbReference type="AlphaFoldDB" id="A0A1D8TZN4"/>
<dbReference type="SUPFAM" id="SSF53335">
    <property type="entry name" value="S-adenosyl-L-methionine-dependent methyltransferases"/>
    <property type="match status" value="1"/>
</dbReference>
<dbReference type="RefSeq" id="WP_070395503.1">
    <property type="nucleotide sequence ID" value="NZ_CP017599.1"/>
</dbReference>
<dbReference type="Gene3D" id="3.40.50.150">
    <property type="entry name" value="Vaccinia Virus protein VP39"/>
    <property type="match status" value="1"/>
</dbReference>
<dbReference type="KEGG" id="mpro:BJP34_29990"/>
<dbReference type="OrthoDB" id="423019at2"/>
<gene>
    <name evidence="2" type="ORF">BJP34_29990</name>
</gene>
<proteinExistence type="predicted"/>
<dbReference type="NCBIfam" id="TIGR01444">
    <property type="entry name" value="fkbM_fam"/>
    <property type="match status" value="1"/>
</dbReference>
<accession>A0A1D8TZN4</accession>
<dbReference type="Pfam" id="PF05050">
    <property type="entry name" value="Methyltransf_21"/>
    <property type="match status" value="1"/>
</dbReference>
<dbReference type="InterPro" id="IPR052514">
    <property type="entry name" value="SAM-dependent_MTase"/>
</dbReference>